<evidence type="ECO:0000313" key="7">
    <source>
        <dbReference type="EMBL" id="QIM10315.1"/>
    </source>
</evidence>
<evidence type="ECO:0000256" key="5">
    <source>
        <dbReference type="ARBA" id="ARBA00023163"/>
    </source>
</evidence>
<evidence type="ECO:0000256" key="3">
    <source>
        <dbReference type="ARBA" id="ARBA00022884"/>
    </source>
</evidence>
<dbReference type="EMBL" id="MN990728">
    <property type="protein sequence ID" value="QIM10315.1"/>
    <property type="molecule type" value="Genomic_DNA"/>
</dbReference>
<dbReference type="GO" id="GO:0003723">
    <property type="term" value="F:RNA binding"/>
    <property type="evidence" value="ECO:0007669"/>
    <property type="project" value="UniProtKB-KW"/>
</dbReference>
<accession>A0A6G8F1W2</accession>
<dbReference type="GO" id="GO:0006353">
    <property type="term" value="P:DNA-templated transcription termination"/>
    <property type="evidence" value="ECO:0007669"/>
    <property type="project" value="InterPro"/>
</dbReference>
<dbReference type="GO" id="GO:0031564">
    <property type="term" value="P:transcription antitermination"/>
    <property type="evidence" value="ECO:0007669"/>
    <property type="project" value="UniProtKB-KW"/>
</dbReference>
<evidence type="ECO:0000256" key="2">
    <source>
        <dbReference type="ARBA" id="ARBA00022814"/>
    </source>
</evidence>
<dbReference type="NCBIfam" id="TIGR01951">
    <property type="entry name" value="nusB"/>
    <property type="match status" value="1"/>
</dbReference>
<proteinExistence type="inferred from homology"/>
<comment type="similarity">
    <text evidence="1">Belongs to the NusB family.</text>
</comment>
<dbReference type="Gene3D" id="1.10.940.10">
    <property type="entry name" value="NusB-like"/>
    <property type="match status" value="1"/>
</dbReference>
<keyword evidence="5" id="KW-0804">Transcription</keyword>
<dbReference type="AlphaFoldDB" id="A0A6G8F1W2"/>
<dbReference type="SUPFAM" id="SSF48013">
    <property type="entry name" value="NusB-like"/>
    <property type="match status" value="1"/>
</dbReference>
<keyword evidence="2" id="KW-0889">Transcription antitermination</keyword>
<keyword evidence="3" id="KW-0694">RNA-binding</keyword>
<sequence>MVKFVSEKIRMKSAARLAAVQATYMVAYSQLPVDEVVKDFVNGEVGRYVIADNLQGGEETVPVEPMDKAYFEKLVRGVHADKEDLEKSLNLFLTAGRSLDRCDGTLQALLLCAMYEIVHTLDVDTKVVIQEYVDMAYAFFSKNEPKMVNALLDQIAKQLRQ</sequence>
<dbReference type="InterPro" id="IPR006027">
    <property type="entry name" value="NusB_RsmB_TIM44"/>
</dbReference>
<feature type="domain" description="NusB/RsmB/TIM44" evidence="6">
    <location>
        <begin position="14"/>
        <end position="157"/>
    </location>
</feature>
<protein>
    <submittedName>
        <fullName evidence="7">N utilization substance protein B</fullName>
    </submittedName>
</protein>
<evidence type="ECO:0000256" key="1">
    <source>
        <dbReference type="ARBA" id="ARBA00005952"/>
    </source>
</evidence>
<organism evidence="7">
    <name type="scientific">uncultured Alphaproteobacteria bacterium</name>
    <dbReference type="NCBI Taxonomy" id="91750"/>
    <lineage>
        <taxon>Bacteria</taxon>
        <taxon>Pseudomonadati</taxon>
        <taxon>Pseudomonadota</taxon>
        <taxon>Alphaproteobacteria</taxon>
        <taxon>environmental samples</taxon>
    </lineage>
</organism>
<name>A0A6G8F1W2_9PROT</name>
<dbReference type="InterPro" id="IPR035926">
    <property type="entry name" value="NusB-like_sf"/>
</dbReference>
<reference evidence="7" key="1">
    <citation type="journal article" date="2020" name="J. ISSAAS">
        <title>Lactobacilli and other gastrointestinal microbiota of Peromyscus leucopus, reservoir host for agents of Lyme disease and other zoonoses in North America.</title>
        <authorList>
            <person name="Milovic A."/>
            <person name="Bassam K."/>
            <person name="Shao H."/>
            <person name="Chatzistamou I."/>
            <person name="Tufts D.M."/>
            <person name="Diuk-Wasser M."/>
            <person name="Barbour A.G."/>
        </authorList>
    </citation>
    <scope>NUCLEOTIDE SEQUENCE</scope>
    <source>
        <strain evidence="7">LL90</strain>
    </source>
</reference>
<evidence type="ECO:0000256" key="4">
    <source>
        <dbReference type="ARBA" id="ARBA00023015"/>
    </source>
</evidence>
<keyword evidence="4" id="KW-0805">Transcription regulation</keyword>
<dbReference type="Pfam" id="PF01029">
    <property type="entry name" value="NusB"/>
    <property type="match status" value="1"/>
</dbReference>
<evidence type="ECO:0000259" key="6">
    <source>
        <dbReference type="Pfam" id="PF01029"/>
    </source>
</evidence>
<gene>
    <name evidence="7" type="primary">nusB</name>
    <name evidence="7" type="ORF">PlAlph_0690</name>
</gene>
<dbReference type="InterPro" id="IPR011605">
    <property type="entry name" value="NusB_fam"/>
</dbReference>